<evidence type="ECO:0000256" key="7">
    <source>
        <dbReference type="ARBA" id="ARBA00038093"/>
    </source>
</evidence>
<evidence type="ECO:0000256" key="2">
    <source>
        <dbReference type="ARBA" id="ARBA00022649"/>
    </source>
</evidence>
<keyword evidence="11" id="KW-1185">Reference proteome</keyword>
<evidence type="ECO:0000256" key="6">
    <source>
        <dbReference type="ARBA" id="ARBA00022842"/>
    </source>
</evidence>
<dbReference type="Gene3D" id="3.40.50.1010">
    <property type="entry name" value="5'-nuclease"/>
    <property type="match status" value="1"/>
</dbReference>
<feature type="binding site" evidence="8">
    <location>
        <position position="97"/>
    </location>
    <ligand>
        <name>Mg(2+)</name>
        <dbReference type="ChEBI" id="CHEBI:18420"/>
    </ligand>
</feature>
<dbReference type="Pfam" id="PF01850">
    <property type="entry name" value="PIN"/>
    <property type="match status" value="1"/>
</dbReference>
<evidence type="ECO:0000256" key="3">
    <source>
        <dbReference type="ARBA" id="ARBA00022722"/>
    </source>
</evidence>
<dbReference type="GO" id="GO:0090729">
    <property type="term" value="F:toxin activity"/>
    <property type="evidence" value="ECO:0007669"/>
    <property type="project" value="UniProtKB-KW"/>
</dbReference>
<name>A0A849C5R8_9NOCA</name>
<dbReference type="GO" id="GO:0004540">
    <property type="term" value="F:RNA nuclease activity"/>
    <property type="evidence" value="ECO:0007669"/>
    <property type="project" value="InterPro"/>
</dbReference>
<sequence length="144" mass="16271">MIGYLLDSSALWRLLRDPKLHELWHQPTVDGELRSCYPQRVEFLRSARNLKEYADYRAMFDALHGDVSVPKSAGHWIAGLQWRAAEHGNHQSLSVVDLEVCATAAHHGLVVLHDDGDFVTAAKLATELRQRNVHDGPLRPLYAL</sequence>
<dbReference type="RefSeq" id="WP_067516667.1">
    <property type="nucleotide sequence ID" value="NZ_JABELX010000012.1"/>
</dbReference>
<dbReference type="Proteomes" id="UP000586827">
    <property type="component" value="Unassembled WGS sequence"/>
</dbReference>
<feature type="binding site" evidence="8">
    <location>
        <position position="7"/>
    </location>
    <ligand>
        <name>Mg(2+)</name>
        <dbReference type="ChEBI" id="CHEBI:18420"/>
    </ligand>
</feature>
<proteinExistence type="inferred from homology"/>
<dbReference type="InterPro" id="IPR050556">
    <property type="entry name" value="Type_II_TA_system_RNase"/>
</dbReference>
<reference evidence="10 11" key="1">
    <citation type="submission" date="2020-05" db="EMBL/GenBank/DDBJ databases">
        <title>MicrobeNet Type strains.</title>
        <authorList>
            <person name="Nicholson A.C."/>
        </authorList>
    </citation>
    <scope>NUCLEOTIDE SEQUENCE [LARGE SCALE GENOMIC DNA]</scope>
    <source>
        <strain evidence="10 11">JCM 3224</strain>
    </source>
</reference>
<feature type="domain" description="PIN" evidence="9">
    <location>
        <begin position="4"/>
        <end position="123"/>
    </location>
</feature>
<dbReference type="PANTHER" id="PTHR33653">
    <property type="entry name" value="RIBONUCLEASE VAPC2"/>
    <property type="match status" value="1"/>
</dbReference>
<keyword evidence="4 8" id="KW-0479">Metal-binding</keyword>
<evidence type="ECO:0000259" key="9">
    <source>
        <dbReference type="Pfam" id="PF01850"/>
    </source>
</evidence>
<dbReference type="GO" id="GO:0016787">
    <property type="term" value="F:hydrolase activity"/>
    <property type="evidence" value="ECO:0007669"/>
    <property type="project" value="UniProtKB-KW"/>
</dbReference>
<accession>A0A849C5R8</accession>
<evidence type="ECO:0000256" key="5">
    <source>
        <dbReference type="ARBA" id="ARBA00022801"/>
    </source>
</evidence>
<dbReference type="PANTHER" id="PTHR33653:SF1">
    <property type="entry name" value="RIBONUCLEASE VAPC2"/>
    <property type="match status" value="1"/>
</dbReference>
<dbReference type="EC" id="3.1.-.-" evidence="8"/>
<dbReference type="SUPFAM" id="SSF88723">
    <property type="entry name" value="PIN domain-like"/>
    <property type="match status" value="1"/>
</dbReference>
<dbReference type="AlphaFoldDB" id="A0A849C5R8"/>
<protein>
    <recommendedName>
        <fullName evidence="8">Ribonuclease VapC</fullName>
        <shortName evidence="8">RNase VapC</shortName>
        <ecNumber evidence="8">3.1.-.-</ecNumber>
    </recommendedName>
    <alternativeName>
        <fullName evidence="8">Toxin VapC</fullName>
    </alternativeName>
</protein>
<dbReference type="GO" id="GO:0000287">
    <property type="term" value="F:magnesium ion binding"/>
    <property type="evidence" value="ECO:0007669"/>
    <property type="project" value="UniProtKB-UniRule"/>
</dbReference>
<comment type="function">
    <text evidence="8">Toxic component of a toxin-antitoxin (TA) system. An RNase.</text>
</comment>
<dbReference type="InterPro" id="IPR022907">
    <property type="entry name" value="VapC_family"/>
</dbReference>
<evidence type="ECO:0000256" key="8">
    <source>
        <dbReference type="HAMAP-Rule" id="MF_00265"/>
    </source>
</evidence>
<comment type="similarity">
    <text evidence="7 8">Belongs to the PINc/VapC protein family.</text>
</comment>
<evidence type="ECO:0000313" key="11">
    <source>
        <dbReference type="Proteomes" id="UP000586827"/>
    </source>
</evidence>
<comment type="caution">
    <text evidence="10">The sequence shown here is derived from an EMBL/GenBank/DDBJ whole genome shotgun (WGS) entry which is preliminary data.</text>
</comment>
<organism evidence="10 11">
    <name type="scientific">Nocardia uniformis</name>
    <dbReference type="NCBI Taxonomy" id="53432"/>
    <lineage>
        <taxon>Bacteria</taxon>
        <taxon>Bacillati</taxon>
        <taxon>Actinomycetota</taxon>
        <taxon>Actinomycetes</taxon>
        <taxon>Mycobacteriales</taxon>
        <taxon>Nocardiaceae</taxon>
        <taxon>Nocardia</taxon>
    </lineage>
</organism>
<comment type="cofactor">
    <cofactor evidence="1 8">
        <name>Mg(2+)</name>
        <dbReference type="ChEBI" id="CHEBI:18420"/>
    </cofactor>
</comment>
<dbReference type="InterPro" id="IPR029060">
    <property type="entry name" value="PIN-like_dom_sf"/>
</dbReference>
<dbReference type="HAMAP" id="MF_00265">
    <property type="entry name" value="VapC_Nob1"/>
    <property type="match status" value="1"/>
</dbReference>
<keyword evidence="6 8" id="KW-0460">Magnesium</keyword>
<keyword evidence="3 8" id="KW-0540">Nuclease</keyword>
<keyword evidence="8" id="KW-0800">Toxin</keyword>
<keyword evidence="2 8" id="KW-1277">Toxin-antitoxin system</keyword>
<gene>
    <name evidence="8" type="primary">vapC</name>
    <name evidence="10" type="ORF">HLB23_29975</name>
</gene>
<keyword evidence="5 8" id="KW-0378">Hydrolase</keyword>
<evidence type="ECO:0000313" key="10">
    <source>
        <dbReference type="EMBL" id="NNH74034.1"/>
    </source>
</evidence>
<dbReference type="EMBL" id="JABELX010000012">
    <property type="protein sequence ID" value="NNH74034.1"/>
    <property type="molecule type" value="Genomic_DNA"/>
</dbReference>
<evidence type="ECO:0000256" key="1">
    <source>
        <dbReference type="ARBA" id="ARBA00001946"/>
    </source>
</evidence>
<dbReference type="InterPro" id="IPR002716">
    <property type="entry name" value="PIN_dom"/>
</dbReference>
<evidence type="ECO:0000256" key="4">
    <source>
        <dbReference type="ARBA" id="ARBA00022723"/>
    </source>
</evidence>